<dbReference type="AlphaFoldDB" id="A0A699Z472"/>
<reference evidence="1 2" key="1">
    <citation type="submission" date="2020-02" db="EMBL/GenBank/DDBJ databases">
        <title>Draft genome sequence of Haematococcus lacustris strain NIES-144.</title>
        <authorList>
            <person name="Morimoto D."/>
            <person name="Nakagawa S."/>
            <person name="Yoshida T."/>
            <person name="Sawayama S."/>
        </authorList>
    </citation>
    <scope>NUCLEOTIDE SEQUENCE [LARGE SCALE GENOMIC DNA]</scope>
    <source>
        <strain evidence="1 2">NIES-144</strain>
    </source>
</reference>
<protein>
    <submittedName>
        <fullName evidence="1">Uncharacterized protein</fullName>
    </submittedName>
</protein>
<keyword evidence="2" id="KW-1185">Reference proteome</keyword>
<evidence type="ECO:0000313" key="2">
    <source>
        <dbReference type="Proteomes" id="UP000485058"/>
    </source>
</evidence>
<comment type="caution">
    <text evidence="1">The sequence shown here is derived from an EMBL/GenBank/DDBJ whole genome shotgun (WGS) entry which is preliminary data.</text>
</comment>
<sequence>MEARKPAPLNTLHAATCHCPRYMQVGIIPTDTLPALVVDLENKCAPLLSSTVLWPPWGSPSASSPMQQLLLFLLGRRDAVMKLYRAKELDPKKPLSILCKCDTSAKCMYAAHLTARMAAATGIT</sequence>
<proteinExistence type="predicted"/>
<organism evidence="1 2">
    <name type="scientific">Haematococcus lacustris</name>
    <name type="common">Green alga</name>
    <name type="synonym">Haematococcus pluvialis</name>
    <dbReference type="NCBI Taxonomy" id="44745"/>
    <lineage>
        <taxon>Eukaryota</taxon>
        <taxon>Viridiplantae</taxon>
        <taxon>Chlorophyta</taxon>
        <taxon>core chlorophytes</taxon>
        <taxon>Chlorophyceae</taxon>
        <taxon>CS clade</taxon>
        <taxon>Chlamydomonadales</taxon>
        <taxon>Haematococcaceae</taxon>
        <taxon>Haematococcus</taxon>
    </lineage>
</organism>
<dbReference type="EMBL" id="BLLF01000655">
    <property type="protein sequence ID" value="GFH13819.1"/>
    <property type="molecule type" value="Genomic_DNA"/>
</dbReference>
<accession>A0A699Z472</accession>
<dbReference type="Proteomes" id="UP000485058">
    <property type="component" value="Unassembled WGS sequence"/>
</dbReference>
<gene>
    <name evidence="1" type="ORF">HaLaN_09770</name>
</gene>
<evidence type="ECO:0000313" key="1">
    <source>
        <dbReference type="EMBL" id="GFH13819.1"/>
    </source>
</evidence>
<name>A0A699Z472_HAELA</name>
<dbReference type="Gene3D" id="3.90.870.10">
    <property type="entry name" value="DHBP synthase"/>
    <property type="match status" value="1"/>
</dbReference>